<dbReference type="Gene3D" id="3.30.1490.20">
    <property type="entry name" value="ATP-grasp fold, A domain"/>
    <property type="match status" value="1"/>
</dbReference>
<accession>A0A1G7ZFD8</accession>
<evidence type="ECO:0000313" key="3">
    <source>
        <dbReference type="EMBL" id="SDH07287.1"/>
    </source>
</evidence>
<evidence type="ECO:0000256" key="1">
    <source>
        <dbReference type="PROSITE-ProRule" id="PRU00409"/>
    </source>
</evidence>
<evidence type="ECO:0000313" key="4">
    <source>
        <dbReference type="Proteomes" id="UP000198956"/>
    </source>
</evidence>
<dbReference type="EMBL" id="FNDE01000010">
    <property type="protein sequence ID" value="SDH07287.1"/>
    <property type="molecule type" value="Genomic_DNA"/>
</dbReference>
<protein>
    <submittedName>
        <fullName evidence="3">YheC/D like ATP-grasp</fullName>
    </submittedName>
</protein>
<feature type="domain" description="ATP-grasp" evidence="2">
    <location>
        <begin position="49"/>
        <end position="275"/>
    </location>
</feature>
<dbReference type="InterPro" id="IPR011761">
    <property type="entry name" value="ATP-grasp"/>
</dbReference>
<dbReference type="PROSITE" id="PS50975">
    <property type="entry name" value="ATP_GRASP"/>
    <property type="match status" value="1"/>
</dbReference>
<dbReference type="AlphaFoldDB" id="A0A1G7ZFD8"/>
<dbReference type="InterPro" id="IPR026838">
    <property type="entry name" value="YheC/D"/>
</dbReference>
<sequence>MPFPDVIYNAGSPLTEKAYDIHEKLSEQIPFTSHSLGSKTSVYERVKKNGQFSQYLLPFMMIKSMKDVFEFLAAHQNVVIKPVSGHKGIGVIFIEENNGTYTVINQDDTSTYSKQTLRELLNPLVIDEEYLIQRYVSSKTKYGSAYDFRLHVQKNGEGKWVITNIYPRIANPGKIVTNLNSGGAISMLESFLIQEFEEESYNVKRYLEQFSLVFAEHMDKIYDESFDELGIDVGLDANRKIWIYEVNWRPGVPPTFDLELDVARNTIHYAVYLSNKFHGR</sequence>
<name>A0A1G7ZFD8_ANETH</name>
<keyword evidence="1" id="KW-0067">ATP-binding</keyword>
<dbReference type="InterPro" id="IPR013815">
    <property type="entry name" value="ATP_grasp_subdomain_1"/>
</dbReference>
<dbReference type="Gene3D" id="3.30.470.20">
    <property type="entry name" value="ATP-grasp fold, B domain"/>
    <property type="match status" value="1"/>
</dbReference>
<proteinExistence type="predicted"/>
<dbReference type="SUPFAM" id="SSF56059">
    <property type="entry name" value="Glutathione synthetase ATP-binding domain-like"/>
    <property type="match status" value="1"/>
</dbReference>
<evidence type="ECO:0000259" key="2">
    <source>
        <dbReference type="PROSITE" id="PS50975"/>
    </source>
</evidence>
<dbReference type="GO" id="GO:0005524">
    <property type="term" value="F:ATP binding"/>
    <property type="evidence" value="ECO:0007669"/>
    <property type="project" value="UniProtKB-UniRule"/>
</dbReference>
<keyword evidence="1" id="KW-0547">Nucleotide-binding</keyword>
<dbReference type="Proteomes" id="UP000198956">
    <property type="component" value="Unassembled WGS sequence"/>
</dbReference>
<dbReference type="Pfam" id="PF14398">
    <property type="entry name" value="ATPgrasp_YheCD"/>
    <property type="match status" value="1"/>
</dbReference>
<gene>
    <name evidence="3" type="ORF">SAMN04489735_101065</name>
</gene>
<dbReference type="GO" id="GO:0046872">
    <property type="term" value="F:metal ion binding"/>
    <property type="evidence" value="ECO:0007669"/>
    <property type="project" value="InterPro"/>
</dbReference>
<reference evidence="3 4" key="1">
    <citation type="submission" date="2016-10" db="EMBL/GenBank/DDBJ databases">
        <authorList>
            <person name="de Groot N.N."/>
        </authorList>
    </citation>
    <scope>NUCLEOTIDE SEQUENCE [LARGE SCALE GENOMIC DNA]</scope>
    <source>
        <strain evidence="3 4">L 420-91</strain>
    </source>
</reference>
<organism evidence="3 4">
    <name type="scientific">Aneurinibacillus thermoaerophilus</name>
    <dbReference type="NCBI Taxonomy" id="143495"/>
    <lineage>
        <taxon>Bacteria</taxon>
        <taxon>Bacillati</taxon>
        <taxon>Bacillota</taxon>
        <taxon>Bacilli</taxon>
        <taxon>Bacillales</taxon>
        <taxon>Paenibacillaceae</taxon>
        <taxon>Aneurinibacillus group</taxon>
        <taxon>Aneurinibacillus</taxon>
    </lineage>
</organism>